<organism evidence="1 2">
    <name type="scientific">Anopheles christyi</name>
    <dbReference type="NCBI Taxonomy" id="43041"/>
    <lineage>
        <taxon>Eukaryota</taxon>
        <taxon>Metazoa</taxon>
        <taxon>Ecdysozoa</taxon>
        <taxon>Arthropoda</taxon>
        <taxon>Hexapoda</taxon>
        <taxon>Insecta</taxon>
        <taxon>Pterygota</taxon>
        <taxon>Neoptera</taxon>
        <taxon>Endopterygota</taxon>
        <taxon>Diptera</taxon>
        <taxon>Nematocera</taxon>
        <taxon>Culicoidea</taxon>
        <taxon>Culicidae</taxon>
        <taxon>Anophelinae</taxon>
        <taxon>Anopheles</taxon>
    </lineage>
</organism>
<name>A0A182K304_9DIPT</name>
<evidence type="ECO:0000313" key="1">
    <source>
        <dbReference type="EnsemblMetazoa" id="ACHR005138-PA"/>
    </source>
</evidence>
<accession>A0A182K304</accession>
<dbReference type="VEuPathDB" id="VectorBase:ACHR005138"/>
<dbReference type="Proteomes" id="UP000075881">
    <property type="component" value="Unassembled WGS sequence"/>
</dbReference>
<dbReference type="AlphaFoldDB" id="A0A182K304"/>
<sequence length="135" mass="16053">MPWKLLRGIFCLCFRKRLDESEEHETVEEPTHESTTPAVMFKRPVSRNIDIPAPHWSIVGYRTEREMSMLTTRTLREMEAKAIMRKNKSRRRAYEPTCVERMQVIEVQLPNQNENIREEPSGITPKDDLHTFSYF</sequence>
<evidence type="ECO:0000313" key="2">
    <source>
        <dbReference type="Proteomes" id="UP000075881"/>
    </source>
</evidence>
<proteinExistence type="predicted"/>
<reference evidence="1" key="2">
    <citation type="submission" date="2020-05" db="UniProtKB">
        <authorList>
            <consortium name="EnsemblMetazoa"/>
        </authorList>
    </citation>
    <scope>IDENTIFICATION</scope>
    <source>
        <strain evidence="1">ACHKN1017</strain>
    </source>
</reference>
<protein>
    <submittedName>
        <fullName evidence="1">Uncharacterized protein</fullName>
    </submittedName>
</protein>
<dbReference type="EnsemblMetazoa" id="ACHR005138-RA">
    <property type="protein sequence ID" value="ACHR005138-PA"/>
    <property type="gene ID" value="ACHR005138"/>
</dbReference>
<keyword evidence="2" id="KW-1185">Reference proteome</keyword>
<reference evidence="2" key="1">
    <citation type="submission" date="2013-03" db="EMBL/GenBank/DDBJ databases">
        <title>The Genome Sequence of Anopheles christyi ACHKN1017.</title>
        <authorList>
            <consortium name="The Broad Institute Genomics Platform"/>
            <person name="Neafsey D.E."/>
            <person name="Besansky N."/>
            <person name="Walker B."/>
            <person name="Young S.K."/>
            <person name="Zeng Q."/>
            <person name="Gargeya S."/>
            <person name="Fitzgerald M."/>
            <person name="Haas B."/>
            <person name="Abouelleil A."/>
            <person name="Allen A.W."/>
            <person name="Alvarado L."/>
            <person name="Arachchi H.M."/>
            <person name="Berlin A.M."/>
            <person name="Chapman S.B."/>
            <person name="Gainer-Dewar J."/>
            <person name="Goldberg J."/>
            <person name="Griggs A."/>
            <person name="Gujja S."/>
            <person name="Hansen M."/>
            <person name="Howarth C."/>
            <person name="Imamovic A."/>
            <person name="Ireland A."/>
            <person name="Larimer J."/>
            <person name="McCowan C."/>
            <person name="Murphy C."/>
            <person name="Pearson M."/>
            <person name="Poon T.W."/>
            <person name="Priest M."/>
            <person name="Roberts A."/>
            <person name="Saif S."/>
            <person name="Shea T."/>
            <person name="Sisk P."/>
            <person name="Sykes S."/>
            <person name="Wortman J."/>
            <person name="Nusbaum C."/>
            <person name="Birren B."/>
        </authorList>
    </citation>
    <scope>NUCLEOTIDE SEQUENCE [LARGE SCALE GENOMIC DNA]</scope>
    <source>
        <strain evidence="2">ACHKN1017</strain>
    </source>
</reference>